<sequence>MFHSTPEDQSAFECAVVGAATLHERRSYRSDGNYHRVFHLDDFDPSYPGLTVKYTDHVTLYPENLMLQHLYALACEDGDAAPHVPQPVHYFHPLGGWGCMGYIVMERIELCPVSDDELCVKAARAVQWLRTKHLPRGVLFGSLGESSAHHAVFQNSKAPLRPMFRNVALAEKYLNRAVFRARREWNQLTDVSLADDDVVLTQSDMNAGNFGVDPNGRAGLPLTLANFTLLRTTAFATAVSKHVFNADERAALLASPSIKSLAEARRFLSRTFDDSLGLDEDGNFREGRRRAAAESPGVTLEKLDVRS</sequence>
<dbReference type="SUPFAM" id="SSF56112">
    <property type="entry name" value="Protein kinase-like (PK-like)"/>
    <property type="match status" value="1"/>
</dbReference>
<dbReference type="InterPro" id="IPR011009">
    <property type="entry name" value="Kinase-like_dom_sf"/>
</dbReference>
<dbReference type="AlphaFoldDB" id="A0AAD7NSX2"/>
<dbReference type="Proteomes" id="UP001215598">
    <property type="component" value="Unassembled WGS sequence"/>
</dbReference>
<proteinExistence type="predicted"/>
<dbReference type="EMBL" id="JARKIB010000013">
    <property type="protein sequence ID" value="KAJ7773257.1"/>
    <property type="molecule type" value="Genomic_DNA"/>
</dbReference>
<evidence type="ECO:0000313" key="1">
    <source>
        <dbReference type="EMBL" id="KAJ7773257.1"/>
    </source>
</evidence>
<protein>
    <submittedName>
        <fullName evidence="1">Uncharacterized protein</fullName>
    </submittedName>
</protein>
<keyword evidence="2" id="KW-1185">Reference proteome</keyword>
<evidence type="ECO:0000313" key="2">
    <source>
        <dbReference type="Proteomes" id="UP001215598"/>
    </source>
</evidence>
<gene>
    <name evidence="1" type="ORF">B0H16DRAFT_1451071</name>
</gene>
<accession>A0AAD7NSX2</accession>
<comment type="caution">
    <text evidence="1">The sequence shown here is derived from an EMBL/GenBank/DDBJ whole genome shotgun (WGS) entry which is preliminary data.</text>
</comment>
<reference evidence="1" key="1">
    <citation type="submission" date="2023-03" db="EMBL/GenBank/DDBJ databases">
        <title>Massive genome expansion in bonnet fungi (Mycena s.s.) driven by repeated elements and novel gene families across ecological guilds.</title>
        <authorList>
            <consortium name="Lawrence Berkeley National Laboratory"/>
            <person name="Harder C.B."/>
            <person name="Miyauchi S."/>
            <person name="Viragh M."/>
            <person name="Kuo A."/>
            <person name="Thoen E."/>
            <person name="Andreopoulos B."/>
            <person name="Lu D."/>
            <person name="Skrede I."/>
            <person name="Drula E."/>
            <person name="Henrissat B."/>
            <person name="Morin E."/>
            <person name="Kohler A."/>
            <person name="Barry K."/>
            <person name="LaButti K."/>
            <person name="Morin E."/>
            <person name="Salamov A."/>
            <person name="Lipzen A."/>
            <person name="Mereny Z."/>
            <person name="Hegedus B."/>
            <person name="Baldrian P."/>
            <person name="Stursova M."/>
            <person name="Weitz H."/>
            <person name="Taylor A."/>
            <person name="Grigoriev I.V."/>
            <person name="Nagy L.G."/>
            <person name="Martin F."/>
            <person name="Kauserud H."/>
        </authorList>
    </citation>
    <scope>NUCLEOTIDE SEQUENCE</scope>
    <source>
        <strain evidence="1">CBHHK182m</strain>
    </source>
</reference>
<name>A0AAD7NSX2_9AGAR</name>
<organism evidence="1 2">
    <name type="scientific">Mycena metata</name>
    <dbReference type="NCBI Taxonomy" id="1033252"/>
    <lineage>
        <taxon>Eukaryota</taxon>
        <taxon>Fungi</taxon>
        <taxon>Dikarya</taxon>
        <taxon>Basidiomycota</taxon>
        <taxon>Agaricomycotina</taxon>
        <taxon>Agaricomycetes</taxon>
        <taxon>Agaricomycetidae</taxon>
        <taxon>Agaricales</taxon>
        <taxon>Marasmiineae</taxon>
        <taxon>Mycenaceae</taxon>
        <taxon>Mycena</taxon>
    </lineage>
</organism>